<sequence>MGMIKAKINPASEGVAHNFWTLARD</sequence>
<evidence type="ECO:0000313" key="1">
    <source>
        <dbReference type="EMBL" id="KAF7823068.1"/>
    </source>
</evidence>
<dbReference type="EMBL" id="JAAIUW010000007">
    <property type="protein sequence ID" value="KAF7823068.1"/>
    <property type="molecule type" value="Genomic_DNA"/>
</dbReference>
<evidence type="ECO:0000313" key="2">
    <source>
        <dbReference type="Proteomes" id="UP000634136"/>
    </source>
</evidence>
<name>A0A834WJC7_9FABA</name>
<protein>
    <submittedName>
        <fullName evidence="1">Uncharacterized protein</fullName>
    </submittedName>
</protein>
<dbReference type="AlphaFoldDB" id="A0A834WJC7"/>
<organism evidence="1 2">
    <name type="scientific">Senna tora</name>
    <dbReference type="NCBI Taxonomy" id="362788"/>
    <lineage>
        <taxon>Eukaryota</taxon>
        <taxon>Viridiplantae</taxon>
        <taxon>Streptophyta</taxon>
        <taxon>Embryophyta</taxon>
        <taxon>Tracheophyta</taxon>
        <taxon>Spermatophyta</taxon>
        <taxon>Magnoliopsida</taxon>
        <taxon>eudicotyledons</taxon>
        <taxon>Gunneridae</taxon>
        <taxon>Pentapetalae</taxon>
        <taxon>rosids</taxon>
        <taxon>fabids</taxon>
        <taxon>Fabales</taxon>
        <taxon>Fabaceae</taxon>
        <taxon>Caesalpinioideae</taxon>
        <taxon>Cassia clade</taxon>
        <taxon>Senna</taxon>
    </lineage>
</organism>
<accession>A0A834WJC7</accession>
<proteinExistence type="predicted"/>
<keyword evidence="2" id="KW-1185">Reference proteome</keyword>
<comment type="caution">
    <text evidence="1">The sequence shown here is derived from an EMBL/GenBank/DDBJ whole genome shotgun (WGS) entry which is preliminary data.</text>
</comment>
<gene>
    <name evidence="1" type="ORF">G2W53_021212</name>
</gene>
<dbReference type="Proteomes" id="UP000634136">
    <property type="component" value="Unassembled WGS sequence"/>
</dbReference>
<reference evidence="1" key="1">
    <citation type="submission" date="2020-09" db="EMBL/GenBank/DDBJ databases">
        <title>Genome-Enabled Discovery of Anthraquinone Biosynthesis in Senna tora.</title>
        <authorList>
            <person name="Kang S.-H."/>
            <person name="Pandey R.P."/>
            <person name="Lee C.-M."/>
            <person name="Sim J.-S."/>
            <person name="Jeong J.-T."/>
            <person name="Choi B.-S."/>
            <person name="Jung M."/>
            <person name="Ginzburg D."/>
            <person name="Zhao K."/>
            <person name="Won S.Y."/>
            <person name="Oh T.-J."/>
            <person name="Yu Y."/>
            <person name="Kim N.-H."/>
            <person name="Lee O.R."/>
            <person name="Lee T.-H."/>
            <person name="Bashyal P."/>
            <person name="Kim T.-S."/>
            <person name="Lee W.-H."/>
            <person name="Kawkins C."/>
            <person name="Kim C.-K."/>
            <person name="Kim J.S."/>
            <person name="Ahn B.O."/>
            <person name="Rhee S.Y."/>
            <person name="Sohng J.K."/>
        </authorList>
    </citation>
    <scope>NUCLEOTIDE SEQUENCE</scope>
    <source>
        <tissue evidence="1">Leaf</tissue>
    </source>
</reference>